<dbReference type="AlphaFoldDB" id="G2QHA2"/>
<keyword evidence="2" id="KW-1133">Transmembrane helix</keyword>
<evidence type="ECO:0000313" key="4">
    <source>
        <dbReference type="Proteomes" id="UP000007322"/>
    </source>
</evidence>
<dbReference type="eggNOG" id="ENOG502RQVI">
    <property type="taxonomic scope" value="Eukaryota"/>
</dbReference>
<dbReference type="RefSeq" id="XP_003664007.1">
    <property type="nucleotide sequence ID" value="XM_003663959.1"/>
</dbReference>
<gene>
    <name evidence="3" type="ORF">MYCTH_2306305</name>
</gene>
<feature type="compositionally biased region" description="Low complexity" evidence="1">
    <location>
        <begin position="159"/>
        <end position="196"/>
    </location>
</feature>
<reference evidence="3 4" key="1">
    <citation type="journal article" date="2011" name="Nat. Biotechnol.">
        <title>Comparative genomic analysis of the thermophilic biomass-degrading fungi Myceliophthora thermophila and Thielavia terrestris.</title>
        <authorList>
            <person name="Berka R.M."/>
            <person name="Grigoriev I.V."/>
            <person name="Otillar R."/>
            <person name="Salamov A."/>
            <person name="Grimwood J."/>
            <person name="Reid I."/>
            <person name="Ishmael N."/>
            <person name="John T."/>
            <person name="Darmond C."/>
            <person name="Moisan M.-C."/>
            <person name="Henrissat B."/>
            <person name="Coutinho P.M."/>
            <person name="Lombard V."/>
            <person name="Natvig D.O."/>
            <person name="Lindquist E."/>
            <person name="Schmutz J."/>
            <person name="Lucas S."/>
            <person name="Harris P."/>
            <person name="Powlowski J."/>
            <person name="Bellemare A."/>
            <person name="Taylor D."/>
            <person name="Butler G."/>
            <person name="de Vries R.P."/>
            <person name="Allijn I.E."/>
            <person name="van den Brink J."/>
            <person name="Ushinsky S."/>
            <person name="Storms R."/>
            <person name="Powell A.J."/>
            <person name="Paulsen I.T."/>
            <person name="Elbourne L.D.H."/>
            <person name="Baker S.E."/>
            <person name="Magnuson J."/>
            <person name="LaBoissiere S."/>
            <person name="Clutterbuck A.J."/>
            <person name="Martinez D."/>
            <person name="Wogulis M."/>
            <person name="de Leon A.L."/>
            <person name="Rey M.W."/>
            <person name="Tsang A."/>
        </authorList>
    </citation>
    <scope>NUCLEOTIDE SEQUENCE [LARGE SCALE GENOMIC DNA]</scope>
    <source>
        <strain evidence="4">ATCC 42464 / BCRC 31852 / DSM 1799</strain>
    </source>
</reference>
<dbReference type="OrthoDB" id="2251794at2759"/>
<dbReference type="HOGENOM" id="CLU_837241_0_0_1"/>
<dbReference type="GeneID" id="11506439"/>
<evidence type="ECO:0000256" key="2">
    <source>
        <dbReference type="SAM" id="Phobius"/>
    </source>
</evidence>
<dbReference type="OMA" id="WREDCAE"/>
<feature type="transmembrane region" description="Helical" evidence="2">
    <location>
        <begin position="116"/>
        <end position="139"/>
    </location>
</feature>
<feature type="region of interest" description="Disordered" evidence="1">
    <location>
        <begin position="53"/>
        <end position="107"/>
    </location>
</feature>
<name>G2QHA2_THET4</name>
<dbReference type="KEGG" id="mtm:MYCTH_2306305"/>
<organism evidence="3 4">
    <name type="scientific">Thermothelomyces thermophilus (strain ATCC 42464 / BCRC 31852 / DSM 1799)</name>
    <name type="common">Sporotrichum thermophile</name>
    <dbReference type="NCBI Taxonomy" id="573729"/>
    <lineage>
        <taxon>Eukaryota</taxon>
        <taxon>Fungi</taxon>
        <taxon>Dikarya</taxon>
        <taxon>Ascomycota</taxon>
        <taxon>Pezizomycotina</taxon>
        <taxon>Sordariomycetes</taxon>
        <taxon>Sordariomycetidae</taxon>
        <taxon>Sordariales</taxon>
        <taxon>Chaetomiaceae</taxon>
        <taxon>Thermothelomyces</taxon>
    </lineage>
</organism>
<proteinExistence type="predicted"/>
<protein>
    <submittedName>
        <fullName evidence="3">Uncharacterized protein</fullName>
    </submittedName>
</protein>
<keyword evidence="2" id="KW-0472">Membrane</keyword>
<dbReference type="InParanoid" id="G2QHA2"/>
<evidence type="ECO:0000256" key="1">
    <source>
        <dbReference type="SAM" id="MobiDB-lite"/>
    </source>
</evidence>
<accession>G2QHA2</accession>
<keyword evidence="2" id="KW-0812">Transmembrane</keyword>
<feature type="region of interest" description="Disordered" evidence="1">
    <location>
        <begin position="142"/>
        <end position="203"/>
    </location>
</feature>
<keyword evidence="4" id="KW-1185">Reference proteome</keyword>
<evidence type="ECO:0000313" key="3">
    <source>
        <dbReference type="EMBL" id="AEO58762.1"/>
    </source>
</evidence>
<feature type="compositionally biased region" description="Polar residues" evidence="1">
    <location>
        <begin position="67"/>
        <end position="81"/>
    </location>
</feature>
<dbReference type="VEuPathDB" id="FungiDB:MYCTH_2306305"/>
<dbReference type="Proteomes" id="UP000007322">
    <property type="component" value="Chromosome 4"/>
</dbReference>
<sequence>MADARDPAGAVGQPDHSTLEVVEGHYHDKAVFSKNDKVAYVPSRGDYKVVVQQETDAQKPATPGAYSDQNQPEQYSPQTTYAPGASAWKGDAFSAREPPQTDGGGKKILGLKRRTCFTVMWVASLLVAIGVGVGVGVGVSMRSSSGSGSGSGGSDEGADLGSDSAMPPRTTTPGSTGAGSADSSSSVTVTGSASRGATPSSVTLTAPRSTAAVQIGGVGGRCSNNWGADCICLDRDVCVNRWQGEPMTGTGPGDWPCPDDPNNIVACIVKPCLGKPEGSQCMWSEACRQVDNRTQTASSRGRRANRDCLEEPASAARAQGVRAQHGILLYDT</sequence>
<dbReference type="EMBL" id="CP003005">
    <property type="protein sequence ID" value="AEO58762.1"/>
    <property type="molecule type" value="Genomic_DNA"/>
</dbReference>